<dbReference type="Gene3D" id="1.10.10.10">
    <property type="entry name" value="Winged helix-like DNA-binding domain superfamily/Winged helix DNA-binding domain"/>
    <property type="match status" value="1"/>
</dbReference>
<accession>A0ABX0JMU9</accession>
<dbReference type="Pfam" id="PF13730">
    <property type="entry name" value="HTH_36"/>
    <property type="match status" value="1"/>
</dbReference>
<dbReference type="RefSeq" id="WP_166158701.1">
    <property type="nucleotide sequence ID" value="NZ_JAAOIW010000045.1"/>
</dbReference>
<dbReference type="EMBL" id="JAAOIW010000045">
    <property type="protein sequence ID" value="NHN35580.1"/>
    <property type="molecule type" value="Genomic_DNA"/>
</dbReference>
<reference evidence="1" key="1">
    <citation type="submission" date="2020-03" db="EMBL/GenBank/DDBJ databases">
        <title>Draft sequencing of Paenibacilllus sp. S3N08.</title>
        <authorList>
            <person name="Kim D.-U."/>
        </authorList>
    </citation>
    <scope>NUCLEOTIDE SEQUENCE</scope>
    <source>
        <strain evidence="1">S3N08</strain>
    </source>
</reference>
<dbReference type="InterPro" id="IPR036388">
    <property type="entry name" value="WH-like_DNA-bd_sf"/>
</dbReference>
<sequence>MSDYSTNFVYLSVVREQRQKIIEEQARQLQTFKSVEEMDAHVLAFIQTYGLTLNETSLKVLEICCRHSLRAFGVSWLSNKSIAAMVQASTRTVQRSIDRLEQLNIIKRKETYERNGGQGTNLIIIQPIQDHFLIETYNEQAVSKDAELNNPVPSEIVADIGVGMPVVTGVAIQITKSPNLLISNNKLKIDRQHALSSMPSDTPEFPEIIESLNIHGKKLKPLPTSATSIMETYMPRIYSMLVSRFKNLLDASIVEIACDLYIEKYYDLRGLNPKFEIVNPVGWFHDAYKDAIHVWKAKRYKKEFTQPIPI</sequence>
<dbReference type="Proteomes" id="UP001165962">
    <property type="component" value="Unassembled WGS sequence"/>
</dbReference>
<evidence type="ECO:0000313" key="2">
    <source>
        <dbReference type="Proteomes" id="UP001165962"/>
    </source>
</evidence>
<protein>
    <recommendedName>
        <fullName evidence="3">Helix-turn-helix protein</fullName>
    </recommendedName>
</protein>
<keyword evidence="2" id="KW-1185">Reference proteome</keyword>
<comment type="caution">
    <text evidence="1">The sequence shown here is derived from an EMBL/GenBank/DDBJ whole genome shotgun (WGS) entry which is preliminary data.</text>
</comment>
<gene>
    <name evidence="1" type="ORF">G9U52_38510</name>
</gene>
<proteinExistence type="predicted"/>
<evidence type="ECO:0000313" key="1">
    <source>
        <dbReference type="EMBL" id="NHN35580.1"/>
    </source>
</evidence>
<organism evidence="1 2">
    <name type="scientific">Paenibacillus agricola</name>
    <dbReference type="NCBI Taxonomy" id="2716264"/>
    <lineage>
        <taxon>Bacteria</taxon>
        <taxon>Bacillati</taxon>
        <taxon>Bacillota</taxon>
        <taxon>Bacilli</taxon>
        <taxon>Bacillales</taxon>
        <taxon>Paenibacillaceae</taxon>
        <taxon>Paenibacillus</taxon>
    </lineage>
</organism>
<name>A0ABX0JMU9_9BACL</name>
<evidence type="ECO:0008006" key="3">
    <source>
        <dbReference type="Google" id="ProtNLM"/>
    </source>
</evidence>